<evidence type="ECO:0000313" key="5">
    <source>
        <dbReference type="EMBL" id="VFJ45843.1"/>
    </source>
</evidence>
<dbReference type="InterPro" id="IPR035068">
    <property type="entry name" value="TldD/PmbA_N"/>
</dbReference>
<dbReference type="AlphaFoldDB" id="A0A450S2H5"/>
<dbReference type="NCBIfam" id="NF008268">
    <property type="entry name" value="PRK11040.1"/>
    <property type="match status" value="1"/>
</dbReference>
<evidence type="ECO:0000259" key="4">
    <source>
        <dbReference type="Pfam" id="PF19290"/>
    </source>
</evidence>
<dbReference type="EMBL" id="CAADEW010000011">
    <property type="protein sequence ID" value="VFJ45843.1"/>
    <property type="molecule type" value="Genomic_DNA"/>
</dbReference>
<dbReference type="GO" id="GO:0005829">
    <property type="term" value="C:cytosol"/>
    <property type="evidence" value="ECO:0007669"/>
    <property type="project" value="TreeGrafter"/>
</dbReference>
<evidence type="ECO:0000259" key="3">
    <source>
        <dbReference type="Pfam" id="PF19289"/>
    </source>
</evidence>
<feature type="domain" description="Metalloprotease TldD/E C-terminal" evidence="3">
    <location>
        <begin position="240"/>
        <end position="448"/>
    </location>
</feature>
<dbReference type="InterPro" id="IPR045569">
    <property type="entry name" value="Metalloprtase-TldD/E_C"/>
</dbReference>
<dbReference type="InterPro" id="IPR002510">
    <property type="entry name" value="Metalloprtase-TldD/E_N"/>
</dbReference>
<comment type="similarity">
    <text evidence="1">Belongs to the peptidase U62 family.</text>
</comment>
<name>A0A450S2H5_9GAMM</name>
<dbReference type="Pfam" id="PF01523">
    <property type="entry name" value="PmbA_TldD_1st"/>
    <property type="match status" value="1"/>
</dbReference>
<feature type="domain" description="Metalloprotease TldD/E N-terminal" evidence="2">
    <location>
        <begin position="35"/>
        <end position="99"/>
    </location>
</feature>
<dbReference type="Pfam" id="PF19289">
    <property type="entry name" value="PmbA_TldD_3rd"/>
    <property type="match status" value="1"/>
</dbReference>
<dbReference type="GO" id="GO:0006508">
    <property type="term" value="P:proteolysis"/>
    <property type="evidence" value="ECO:0007669"/>
    <property type="project" value="InterPro"/>
</dbReference>
<protein>
    <submittedName>
        <fullName evidence="5">PmbA protein</fullName>
    </submittedName>
</protein>
<dbReference type="GO" id="GO:0008237">
    <property type="term" value="F:metallopeptidase activity"/>
    <property type="evidence" value="ECO:0007669"/>
    <property type="project" value="InterPro"/>
</dbReference>
<dbReference type="Pfam" id="PF19290">
    <property type="entry name" value="PmbA_TldD_2nd"/>
    <property type="match status" value="1"/>
</dbReference>
<proteinExistence type="inferred from homology"/>
<accession>A0A450S2H5</accession>
<gene>
    <name evidence="5" type="ORF">BECKFW1821A_GA0114235_101123</name>
</gene>
<evidence type="ECO:0000256" key="1">
    <source>
        <dbReference type="ARBA" id="ARBA00005836"/>
    </source>
</evidence>
<evidence type="ECO:0000259" key="2">
    <source>
        <dbReference type="Pfam" id="PF01523"/>
    </source>
</evidence>
<organism evidence="5">
    <name type="scientific">Candidatus Kentrum sp. FW</name>
    <dbReference type="NCBI Taxonomy" id="2126338"/>
    <lineage>
        <taxon>Bacteria</taxon>
        <taxon>Pseudomonadati</taxon>
        <taxon>Pseudomonadota</taxon>
        <taxon>Gammaproteobacteria</taxon>
        <taxon>Candidatus Kentrum</taxon>
    </lineage>
</organism>
<dbReference type="InterPro" id="IPR036059">
    <property type="entry name" value="TldD/PmbA_sf"/>
</dbReference>
<dbReference type="Gene3D" id="3.30.2290.10">
    <property type="entry name" value="PmbA/TldD superfamily"/>
    <property type="match status" value="1"/>
</dbReference>
<dbReference type="PANTHER" id="PTHR43421">
    <property type="entry name" value="METALLOPROTEASE PMBA"/>
    <property type="match status" value="1"/>
</dbReference>
<reference evidence="5" key="1">
    <citation type="submission" date="2019-02" db="EMBL/GenBank/DDBJ databases">
        <authorList>
            <person name="Gruber-Vodicka R. H."/>
            <person name="Seah K. B. B."/>
        </authorList>
    </citation>
    <scope>NUCLEOTIDE SEQUENCE</scope>
    <source>
        <strain evidence="5">BECK_BZ15</strain>
    </source>
</reference>
<feature type="domain" description="Metalloprotease TldD/E central" evidence="4">
    <location>
        <begin position="126"/>
        <end position="233"/>
    </location>
</feature>
<dbReference type="PANTHER" id="PTHR43421:SF1">
    <property type="entry name" value="METALLOPROTEASE PMBA"/>
    <property type="match status" value="1"/>
</dbReference>
<dbReference type="InterPro" id="IPR047657">
    <property type="entry name" value="PmbA"/>
</dbReference>
<sequence length="449" mass="48159">MSNPSSSNIPNDEDDLKTLVTDILAEAVRQGASSAEAGISSSSGLSISARLGEVETIEHIRDRGLGATVYFDKKKGSASTTDFGREAIKETVQAACTIARHTSEDSYAGLADPERMAMDIPDLDLYHPWKLEPETAIAIAIASEDAAREFDARITNSEGATVDWHEGTHVYGNTHGFLGIHSGTRHSTNCSVIAENEAGMQRDGWYTSARDPADLEDAESVGLKAAKRAIARLDARRIPTQTIPVVFQAEIATGLFSHFLSAISGGMLYRQSSFLLNHLGKRVFPEFVRIHEQPHLPKAPGSTAFDNEGVATNPRDVVTDGVLQGYMLNSYSARKLGLETTGNAGGAHNLTVEPGTLDLAGVLDEMGTGLLVMELMGSGVNIVTGDYSRGAAGFWVEEGEIRFPVEEITIAGNLRDIFLNIRQVGNDVEKRGNIRTGSVLIEEMTVAGG</sequence>
<dbReference type="SUPFAM" id="SSF111283">
    <property type="entry name" value="Putative modulator of DNA gyrase, PmbA/TldD"/>
    <property type="match status" value="1"/>
</dbReference>
<dbReference type="InterPro" id="IPR045570">
    <property type="entry name" value="Metalloprtase-TldD/E_cen_dom"/>
</dbReference>